<accession>A0A913YL71</accession>
<evidence type="ECO:0000259" key="2">
    <source>
        <dbReference type="Pfam" id="PF08357"/>
    </source>
</evidence>
<dbReference type="GeneID" id="110239631"/>
<keyword evidence="1" id="KW-1133">Transmembrane helix</keyword>
<protein>
    <recommendedName>
        <fullName evidence="2">SEFIR domain-containing protein</fullName>
    </recommendedName>
</protein>
<name>A0A913YL71_EXADI</name>
<organism evidence="3 4">
    <name type="scientific">Exaiptasia diaphana</name>
    <name type="common">Tropical sea anemone</name>
    <name type="synonym">Aiptasia pulchella</name>
    <dbReference type="NCBI Taxonomy" id="2652724"/>
    <lineage>
        <taxon>Eukaryota</taxon>
        <taxon>Metazoa</taxon>
        <taxon>Cnidaria</taxon>
        <taxon>Anthozoa</taxon>
        <taxon>Hexacorallia</taxon>
        <taxon>Actiniaria</taxon>
        <taxon>Aiptasiidae</taxon>
        <taxon>Exaiptasia</taxon>
    </lineage>
</organism>
<feature type="domain" description="SEFIR" evidence="2">
    <location>
        <begin position="215"/>
        <end position="361"/>
    </location>
</feature>
<reference evidence="3" key="1">
    <citation type="submission" date="2022-11" db="UniProtKB">
        <authorList>
            <consortium name="EnsemblMetazoa"/>
        </authorList>
    </citation>
    <scope>IDENTIFICATION</scope>
</reference>
<keyword evidence="1" id="KW-0812">Transmembrane</keyword>
<dbReference type="Proteomes" id="UP000887567">
    <property type="component" value="Unplaced"/>
</dbReference>
<keyword evidence="4" id="KW-1185">Reference proteome</keyword>
<sequence>MLYTMIVCASAEKATGKCSDPPDRDLNRTWRAHNISEIRSKVGVKFIQNGSDWFANVTWQPPTDKRLYGYIVIQFISYDVKKCKEVLNNKNYTILDVLVEENIPQTLWLAVFSLPGYLDVKDRNYTFDDFPPYKGLPGDLIPFVKPHDPPIDNWASYLAGVLGGILVIAFLAFILYRRKTCGSSGNSMKDHNPDDELIKINNTMKPQNNDIYFASYLPENEKFSDEVATIAYKLGTMGYKVVFDKVDSVHMNEIGFNMWVDKQILEAKKYIVFCSPGYVRLWQSLTSSGVDNKFNNVNDQDLVRVRYEIKRISDVYSENCSTSRIVCVKMNPKMTTKQLPPWMNHNMLLWPEQKEDVIRRLNDQAAMVMHV</sequence>
<evidence type="ECO:0000313" key="3">
    <source>
        <dbReference type="EnsemblMetazoa" id="XP_028515031.1"/>
    </source>
</evidence>
<keyword evidence="1" id="KW-0472">Membrane</keyword>
<dbReference type="InterPro" id="IPR013568">
    <property type="entry name" value="SEFIR_dom"/>
</dbReference>
<dbReference type="EnsemblMetazoa" id="XM_028659230.1">
    <property type="protein sequence ID" value="XP_028515031.1"/>
    <property type="gene ID" value="LOC110239631"/>
</dbReference>
<dbReference type="Gene3D" id="3.40.50.11530">
    <property type="match status" value="1"/>
</dbReference>
<feature type="transmembrane region" description="Helical" evidence="1">
    <location>
        <begin position="154"/>
        <end position="176"/>
    </location>
</feature>
<evidence type="ECO:0000313" key="4">
    <source>
        <dbReference type="Proteomes" id="UP000887567"/>
    </source>
</evidence>
<dbReference type="AlphaFoldDB" id="A0A913YL71"/>
<dbReference type="OrthoDB" id="5964872at2759"/>
<proteinExistence type="predicted"/>
<dbReference type="Pfam" id="PF08357">
    <property type="entry name" value="SEFIR"/>
    <property type="match status" value="1"/>
</dbReference>
<dbReference type="RefSeq" id="XP_028515031.1">
    <property type="nucleotide sequence ID" value="XM_028659230.1"/>
</dbReference>
<evidence type="ECO:0000256" key="1">
    <source>
        <dbReference type="SAM" id="Phobius"/>
    </source>
</evidence>